<dbReference type="OrthoDB" id="9808480at2"/>
<reference evidence="7 8" key="1">
    <citation type="submission" date="2016-10" db="EMBL/GenBank/DDBJ databases">
        <authorList>
            <person name="de Groot N.N."/>
        </authorList>
    </citation>
    <scope>NUCLEOTIDE SEQUENCE [LARGE SCALE GENOMIC DNA]</scope>
    <source>
        <strain evidence="7 8">R-24608</strain>
    </source>
</reference>
<evidence type="ECO:0000256" key="1">
    <source>
        <dbReference type="ARBA" id="ARBA00023015"/>
    </source>
</evidence>
<keyword evidence="4" id="KW-0804">Transcription</keyword>
<dbReference type="GO" id="GO:0003700">
    <property type="term" value="F:DNA-binding transcription factor activity"/>
    <property type="evidence" value="ECO:0007669"/>
    <property type="project" value="InterPro"/>
</dbReference>
<dbReference type="SUPFAM" id="SSF89082">
    <property type="entry name" value="Antibiotic binding domain of TipA-like multidrug resistance regulators"/>
    <property type="match status" value="1"/>
</dbReference>
<dbReference type="AlphaFoldDB" id="A0A1I7KK50"/>
<dbReference type="Pfam" id="PF07739">
    <property type="entry name" value="TipAS"/>
    <property type="match status" value="1"/>
</dbReference>
<dbReference type="Gene3D" id="1.10.1660.10">
    <property type="match status" value="1"/>
</dbReference>
<dbReference type="InterPro" id="IPR009061">
    <property type="entry name" value="DNA-bd_dom_put_sf"/>
</dbReference>
<dbReference type="SMART" id="SM00422">
    <property type="entry name" value="HTH_MERR"/>
    <property type="match status" value="1"/>
</dbReference>
<dbReference type="PANTHER" id="PTHR30204:SF90">
    <property type="entry name" value="HTH-TYPE TRANSCRIPTIONAL ACTIVATOR MTA"/>
    <property type="match status" value="1"/>
</dbReference>
<keyword evidence="1" id="KW-0805">Transcription regulation</keyword>
<accession>A0A1I7KK50</accession>
<dbReference type="SUPFAM" id="SSF46955">
    <property type="entry name" value="Putative DNA-binding domain"/>
    <property type="match status" value="1"/>
</dbReference>
<feature type="domain" description="HTH merR-type" evidence="6">
    <location>
        <begin position="1"/>
        <end position="71"/>
    </location>
</feature>
<dbReference type="PROSITE" id="PS50937">
    <property type="entry name" value="HTH_MERR_2"/>
    <property type="match status" value="1"/>
</dbReference>
<evidence type="ECO:0000256" key="4">
    <source>
        <dbReference type="ARBA" id="ARBA00023163"/>
    </source>
</evidence>
<dbReference type="PROSITE" id="PS00552">
    <property type="entry name" value="HTH_MERR_1"/>
    <property type="match status" value="1"/>
</dbReference>
<evidence type="ECO:0000256" key="3">
    <source>
        <dbReference type="ARBA" id="ARBA00023159"/>
    </source>
</evidence>
<feature type="region of interest" description="Disordered" evidence="5">
    <location>
        <begin position="333"/>
        <end position="355"/>
    </location>
</feature>
<feature type="compositionally biased region" description="Pro residues" evidence="5">
    <location>
        <begin position="334"/>
        <end position="345"/>
    </location>
</feature>
<proteinExistence type="predicted"/>
<dbReference type="InterPro" id="IPR012925">
    <property type="entry name" value="TipAS_dom"/>
</dbReference>
<dbReference type="PANTHER" id="PTHR30204">
    <property type="entry name" value="REDOX-CYCLING DRUG-SENSING TRANSCRIPTIONAL ACTIVATOR SOXR"/>
    <property type="match status" value="1"/>
</dbReference>
<protein>
    <submittedName>
        <fullName evidence="7">DNA-binding transcriptional regulator, MerR family</fullName>
    </submittedName>
</protein>
<dbReference type="InterPro" id="IPR036244">
    <property type="entry name" value="TipA-like_antibiotic-bd"/>
</dbReference>
<dbReference type="EMBL" id="FPBX01000055">
    <property type="protein sequence ID" value="SFU97838.1"/>
    <property type="molecule type" value="Genomic_DNA"/>
</dbReference>
<dbReference type="InterPro" id="IPR000551">
    <property type="entry name" value="MerR-type_HTH_dom"/>
</dbReference>
<dbReference type="Proteomes" id="UP000183656">
    <property type="component" value="Unassembled WGS sequence"/>
</dbReference>
<dbReference type="Pfam" id="PF13411">
    <property type="entry name" value="MerR_1"/>
    <property type="match status" value="1"/>
</dbReference>
<evidence type="ECO:0000313" key="8">
    <source>
        <dbReference type="Proteomes" id="UP000183656"/>
    </source>
</evidence>
<evidence type="ECO:0000256" key="5">
    <source>
        <dbReference type="SAM" id="MobiDB-lite"/>
    </source>
</evidence>
<sequence>MRLRVGELARRTGLTVRTLHHYDEIGLLAPSQRSDSGYRLYSQTDVQRLHAIQALRHMGLPLAHIGELLGDDRLDPQHILSQQIHALDVQIQQATELRGRLALMRDGMVAGAAPDMGNWLETLALMSTYGKYFSAAELRRIFERWPLIESEWRPLIAQMDAAMHQGLPIGDPTVQKLTHRWMVLILEWMGGDMDLMDRWGHMYRQEPSTHNINDAPSSAMMAYVERAIALRMQVLQRHLTRAEMAQIGFVPLAHWQALEDEVTALLARGEAPDSPAALAAVAHWSRLMDQLCGHCPALRAKLLHAWTTEPLLQSSALLSLEVRAFIGHAAALPSPAPPQPQPQPPTLMALDPHAT</sequence>
<name>A0A1I7KK50_9BURK</name>
<dbReference type="STRING" id="343013.SAMN04489707_105510"/>
<organism evidence="7 8">
    <name type="scientific">Paenacidovorax caeni</name>
    <dbReference type="NCBI Taxonomy" id="343013"/>
    <lineage>
        <taxon>Bacteria</taxon>
        <taxon>Pseudomonadati</taxon>
        <taxon>Pseudomonadota</taxon>
        <taxon>Betaproteobacteria</taxon>
        <taxon>Burkholderiales</taxon>
        <taxon>Comamonadaceae</taxon>
        <taxon>Paenacidovorax</taxon>
    </lineage>
</organism>
<keyword evidence="3" id="KW-0010">Activator</keyword>
<keyword evidence="2 7" id="KW-0238">DNA-binding</keyword>
<gene>
    <name evidence="7" type="ORF">SAMN04489707_105510</name>
</gene>
<dbReference type="RefSeq" id="WP_054257493.1">
    <property type="nucleotide sequence ID" value="NZ_CYIG01000042.1"/>
</dbReference>
<dbReference type="InterPro" id="IPR047057">
    <property type="entry name" value="MerR_fam"/>
</dbReference>
<evidence type="ECO:0000313" key="7">
    <source>
        <dbReference type="EMBL" id="SFU97838.1"/>
    </source>
</evidence>
<dbReference type="PRINTS" id="PR00040">
    <property type="entry name" value="HTHMERR"/>
</dbReference>
<keyword evidence="8" id="KW-1185">Reference proteome</keyword>
<dbReference type="GO" id="GO:0003677">
    <property type="term" value="F:DNA binding"/>
    <property type="evidence" value="ECO:0007669"/>
    <property type="project" value="UniProtKB-KW"/>
</dbReference>
<evidence type="ECO:0000256" key="2">
    <source>
        <dbReference type="ARBA" id="ARBA00023125"/>
    </source>
</evidence>
<evidence type="ECO:0000259" key="6">
    <source>
        <dbReference type="PROSITE" id="PS50937"/>
    </source>
</evidence>